<dbReference type="RefSeq" id="WP_146562111.1">
    <property type="nucleotide sequence ID" value="NZ_SIHJ01000001.1"/>
</dbReference>
<accession>A0A5C5VDK7</accession>
<protein>
    <submittedName>
        <fullName evidence="3">UvrB/uvrC motif protein</fullName>
    </submittedName>
</protein>
<gene>
    <name evidence="3" type="ORF">KOR34_06290</name>
</gene>
<comment type="caution">
    <text evidence="3">The sequence shown here is derived from an EMBL/GenBank/DDBJ whole genome shotgun (WGS) entry which is preliminary data.</text>
</comment>
<dbReference type="AlphaFoldDB" id="A0A5C5VDK7"/>
<feature type="domain" description="UVR" evidence="2">
    <location>
        <begin position="225"/>
        <end position="260"/>
    </location>
</feature>
<dbReference type="Pfam" id="PF02151">
    <property type="entry name" value="UVR"/>
    <property type="match status" value="1"/>
</dbReference>
<evidence type="ECO:0000313" key="3">
    <source>
        <dbReference type="EMBL" id="TWT35735.1"/>
    </source>
</evidence>
<name>A0A5C5VDK7_9BACT</name>
<evidence type="ECO:0000259" key="2">
    <source>
        <dbReference type="PROSITE" id="PS50151"/>
    </source>
</evidence>
<proteinExistence type="predicted"/>
<feature type="compositionally biased region" description="Basic and acidic residues" evidence="1">
    <location>
        <begin position="247"/>
        <end position="258"/>
    </location>
</feature>
<keyword evidence="4" id="KW-1185">Reference proteome</keyword>
<sequence length="270" mass="31360">MTLDIRKILEGWAYAPDSVTARTITGDDGREKVQLRLDLGVLQMDVEGRPDGRQIEGARSWLDLHQQRQREHDAANPDGVPYLLGTEDCSELMREGVQYYHRYICFWQLERYELCARDTNRNLDLFRFVRNHARYDRDKVQFDQWRPYVTMMHTRAVATPLVELDQWEAAIGAIDAGIRGVETFLADYGQQEQSERMGELVFLKRWRKELQRKIAPDSDDEDGDDDPVAQLKADLDKAIEEERYEDAAQLRDELDRLENPPPPTGHGGPQ</sequence>
<dbReference type="PROSITE" id="PS50151">
    <property type="entry name" value="UVR"/>
    <property type="match status" value="1"/>
</dbReference>
<dbReference type="EMBL" id="SIHJ01000001">
    <property type="protein sequence ID" value="TWT35735.1"/>
    <property type="molecule type" value="Genomic_DNA"/>
</dbReference>
<feature type="region of interest" description="Disordered" evidence="1">
    <location>
        <begin position="247"/>
        <end position="270"/>
    </location>
</feature>
<reference evidence="3 4" key="1">
    <citation type="submission" date="2019-02" db="EMBL/GenBank/DDBJ databases">
        <title>Deep-cultivation of Planctomycetes and their phenomic and genomic characterization uncovers novel biology.</title>
        <authorList>
            <person name="Wiegand S."/>
            <person name="Jogler M."/>
            <person name="Boedeker C."/>
            <person name="Pinto D."/>
            <person name="Vollmers J."/>
            <person name="Rivas-Marin E."/>
            <person name="Kohn T."/>
            <person name="Peeters S.H."/>
            <person name="Heuer A."/>
            <person name="Rast P."/>
            <person name="Oberbeckmann S."/>
            <person name="Bunk B."/>
            <person name="Jeske O."/>
            <person name="Meyerdierks A."/>
            <person name="Storesund J.E."/>
            <person name="Kallscheuer N."/>
            <person name="Luecker S."/>
            <person name="Lage O.M."/>
            <person name="Pohl T."/>
            <person name="Merkel B.J."/>
            <person name="Hornburger P."/>
            <person name="Mueller R.-W."/>
            <person name="Bruemmer F."/>
            <person name="Labrenz M."/>
            <person name="Spormann A.M."/>
            <person name="Op Den Camp H."/>
            <person name="Overmann J."/>
            <person name="Amann R."/>
            <person name="Jetten M.S.M."/>
            <person name="Mascher T."/>
            <person name="Medema M.H."/>
            <person name="Devos D.P."/>
            <person name="Kaster A.-K."/>
            <person name="Ovreas L."/>
            <person name="Rohde M."/>
            <person name="Galperin M.Y."/>
            <person name="Jogler C."/>
        </authorList>
    </citation>
    <scope>NUCLEOTIDE SEQUENCE [LARGE SCALE GENOMIC DNA]</scope>
    <source>
        <strain evidence="3 4">KOR34</strain>
    </source>
</reference>
<dbReference type="OrthoDB" id="252502at2"/>
<evidence type="ECO:0000313" key="4">
    <source>
        <dbReference type="Proteomes" id="UP000316714"/>
    </source>
</evidence>
<dbReference type="InterPro" id="IPR001943">
    <property type="entry name" value="UVR_dom"/>
</dbReference>
<organism evidence="3 4">
    <name type="scientific">Posidoniimonas corsicana</name>
    <dbReference type="NCBI Taxonomy" id="1938618"/>
    <lineage>
        <taxon>Bacteria</taxon>
        <taxon>Pseudomonadati</taxon>
        <taxon>Planctomycetota</taxon>
        <taxon>Planctomycetia</taxon>
        <taxon>Pirellulales</taxon>
        <taxon>Lacipirellulaceae</taxon>
        <taxon>Posidoniimonas</taxon>
    </lineage>
</organism>
<evidence type="ECO:0000256" key="1">
    <source>
        <dbReference type="SAM" id="MobiDB-lite"/>
    </source>
</evidence>
<dbReference type="Proteomes" id="UP000316714">
    <property type="component" value="Unassembled WGS sequence"/>
</dbReference>